<dbReference type="Proteomes" id="UP001066276">
    <property type="component" value="Chromosome 3_1"/>
</dbReference>
<proteinExistence type="predicted"/>
<accession>A0AAV7U5U7</accession>
<feature type="region of interest" description="Disordered" evidence="1">
    <location>
        <begin position="1"/>
        <end position="114"/>
    </location>
</feature>
<organism evidence="2 3">
    <name type="scientific">Pleurodeles waltl</name>
    <name type="common">Iberian ribbed newt</name>
    <dbReference type="NCBI Taxonomy" id="8319"/>
    <lineage>
        <taxon>Eukaryota</taxon>
        <taxon>Metazoa</taxon>
        <taxon>Chordata</taxon>
        <taxon>Craniata</taxon>
        <taxon>Vertebrata</taxon>
        <taxon>Euteleostomi</taxon>
        <taxon>Amphibia</taxon>
        <taxon>Batrachia</taxon>
        <taxon>Caudata</taxon>
        <taxon>Salamandroidea</taxon>
        <taxon>Salamandridae</taxon>
        <taxon>Pleurodelinae</taxon>
        <taxon>Pleurodeles</taxon>
    </lineage>
</organism>
<evidence type="ECO:0000313" key="3">
    <source>
        <dbReference type="Proteomes" id="UP001066276"/>
    </source>
</evidence>
<reference evidence="2" key="1">
    <citation type="journal article" date="2022" name="bioRxiv">
        <title>Sequencing and chromosome-scale assembly of the giantPleurodeles waltlgenome.</title>
        <authorList>
            <person name="Brown T."/>
            <person name="Elewa A."/>
            <person name="Iarovenko S."/>
            <person name="Subramanian E."/>
            <person name="Araus A.J."/>
            <person name="Petzold A."/>
            <person name="Susuki M."/>
            <person name="Suzuki K.-i.T."/>
            <person name="Hayashi T."/>
            <person name="Toyoda A."/>
            <person name="Oliveira C."/>
            <person name="Osipova E."/>
            <person name="Leigh N.D."/>
            <person name="Simon A."/>
            <person name="Yun M.H."/>
        </authorList>
    </citation>
    <scope>NUCLEOTIDE SEQUENCE</scope>
    <source>
        <strain evidence="2">20211129_DDA</strain>
        <tissue evidence="2">Liver</tissue>
    </source>
</reference>
<feature type="compositionally biased region" description="Basic and acidic residues" evidence="1">
    <location>
        <begin position="33"/>
        <end position="42"/>
    </location>
</feature>
<protein>
    <submittedName>
        <fullName evidence="2">Uncharacterized protein</fullName>
    </submittedName>
</protein>
<evidence type="ECO:0000313" key="2">
    <source>
        <dbReference type="EMBL" id="KAJ1184123.1"/>
    </source>
</evidence>
<feature type="compositionally biased region" description="Low complexity" evidence="1">
    <location>
        <begin position="96"/>
        <end position="114"/>
    </location>
</feature>
<comment type="caution">
    <text evidence="2">The sequence shown here is derived from an EMBL/GenBank/DDBJ whole genome shotgun (WGS) entry which is preliminary data.</text>
</comment>
<keyword evidence="3" id="KW-1185">Reference proteome</keyword>
<dbReference type="EMBL" id="JANPWB010000005">
    <property type="protein sequence ID" value="KAJ1184123.1"/>
    <property type="molecule type" value="Genomic_DNA"/>
</dbReference>
<name>A0AAV7U5U7_PLEWA</name>
<gene>
    <name evidence="2" type="ORF">NDU88_000933</name>
</gene>
<sequence length="114" mass="11560">MTATSSVTVPRSRKRPVRGDEESAASAVIGGRGEGRGKRPRADLSLPAGNPSAPLTSPHAGVSRQAQRATSGAALSSPALRYTQGHGCRRAQGPRSAPSAVSPPAAPLSPSTKR</sequence>
<dbReference type="AlphaFoldDB" id="A0AAV7U5U7"/>
<feature type="compositionally biased region" description="Polar residues" evidence="1">
    <location>
        <begin position="64"/>
        <end position="74"/>
    </location>
</feature>
<evidence type="ECO:0000256" key="1">
    <source>
        <dbReference type="SAM" id="MobiDB-lite"/>
    </source>
</evidence>